<evidence type="ECO:0000256" key="3">
    <source>
        <dbReference type="ARBA" id="ARBA00022989"/>
    </source>
</evidence>
<feature type="domain" description="Major facilitator superfamily (MFS) profile" evidence="6">
    <location>
        <begin position="16"/>
        <end position="391"/>
    </location>
</feature>
<dbReference type="Pfam" id="PF07690">
    <property type="entry name" value="MFS_1"/>
    <property type="match status" value="1"/>
</dbReference>
<dbReference type="InterPro" id="IPR051788">
    <property type="entry name" value="MFS_Transporter"/>
</dbReference>
<keyword evidence="8" id="KW-1185">Reference proteome</keyword>
<accession>A0A1B1BF27</accession>
<dbReference type="PATRIC" id="fig|670052.7.peg.219"/>
<evidence type="ECO:0000256" key="2">
    <source>
        <dbReference type="ARBA" id="ARBA00022692"/>
    </source>
</evidence>
<dbReference type="PANTHER" id="PTHR23514">
    <property type="entry name" value="BYPASS OF STOP CODON PROTEIN 6"/>
    <property type="match status" value="1"/>
</dbReference>
<feature type="transmembrane region" description="Helical" evidence="5">
    <location>
        <begin position="242"/>
        <end position="263"/>
    </location>
</feature>
<evidence type="ECO:0000313" key="7">
    <source>
        <dbReference type="EMBL" id="ANP71180.1"/>
    </source>
</evidence>
<dbReference type="InterPro" id="IPR011701">
    <property type="entry name" value="MFS"/>
</dbReference>
<dbReference type="EMBL" id="CP016282">
    <property type="protein sequence ID" value="ANP71180.1"/>
    <property type="molecule type" value="Genomic_DNA"/>
</dbReference>
<keyword evidence="4 5" id="KW-0472">Membrane</keyword>
<dbReference type="GO" id="GO:0005886">
    <property type="term" value="C:plasma membrane"/>
    <property type="evidence" value="ECO:0007669"/>
    <property type="project" value="UniProtKB-SubCell"/>
</dbReference>
<feature type="transmembrane region" description="Helical" evidence="5">
    <location>
        <begin position="214"/>
        <end position="236"/>
    </location>
</feature>
<feature type="transmembrane region" description="Helical" evidence="5">
    <location>
        <begin position="168"/>
        <end position="187"/>
    </location>
</feature>
<dbReference type="InterPro" id="IPR020846">
    <property type="entry name" value="MFS_dom"/>
</dbReference>
<organism evidence="7 8">
    <name type="scientific">Cryobacterium arcticum</name>
    <dbReference type="NCBI Taxonomy" id="670052"/>
    <lineage>
        <taxon>Bacteria</taxon>
        <taxon>Bacillati</taxon>
        <taxon>Actinomycetota</taxon>
        <taxon>Actinomycetes</taxon>
        <taxon>Micrococcales</taxon>
        <taxon>Microbacteriaceae</taxon>
        <taxon>Cryobacterium</taxon>
    </lineage>
</organism>
<dbReference type="PROSITE" id="PS50850">
    <property type="entry name" value="MFS"/>
    <property type="match status" value="1"/>
</dbReference>
<dbReference type="Gene3D" id="1.20.1250.20">
    <property type="entry name" value="MFS general substrate transporter like domains"/>
    <property type="match status" value="2"/>
</dbReference>
<evidence type="ECO:0000256" key="1">
    <source>
        <dbReference type="ARBA" id="ARBA00004651"/>
    </source>
</evidence>
<protein>
    <submittedName>
        <fullName evidence="7">Major facilitator superfamily transporter</fullName>
    </submittedName>
</protein>
<dbReference type="RefSeq" id="WP_066591986.1">
    <property type="nucleotide sequence ID" value="NZ_CP016282.1"/>
</dbReference>
<feature type="transmembrane region" description="Helical" evidence="5">
    <location>
        <begin position="366"/>
        <end position="383"/>
    </location>
</feature>
<evidence type="ECO:0000256" key="5">
    <source>
        <dbReference type="SAM" id="Phobius"/>
    </source>
</evidence>
<proteinExistence type="predicted"/>
<feature type="transmembrane region" description="Helical" evidence="5">
    <location>
        <begin position="275"/>
        <end position="296"/>
    </location>
</feature>
<sequence>MSAPTMIHPPVSVRRSRVAVSASYAAQGFGYAVVVTSLPNLKTRYGIDDTVVSLIVLLVCLAAAVGSLAADRLALRWGSRVALVVGLLLEAVALPLIASPIGLPAFIAAFAIYGAGLGIVDASGAMQGVLVQQRVGVSVMAGFFAWYTGAAIVGALLMSAVAGTAANASIALVAGAIVALTIAIVGVRGFDPRLTKLAPAPDAAPHGKLPHRGIALFGTVVLAAFVVDSAVSTWSTVYLHDVLLTGAAIAPLGYAAYQAAILVTRIGADVLVRRFGRVILAVVTTVLAILGCLLVALVPVTWAAVAGFALAGFGVGALVPLAFSAAGDLHEARSDEVIARVNLFNYAGAVLGAVLVGLLADSTGLAHAFLLPMVLLIPVLFLARRFGPRPQRVAESTPAS</sequence>
<evidence type="ECO:0000313" key="8">
    <source>
        <dbReference type="Proteomes" id="UP000092582"/>
    </source>
</evidence>
<feature type="transmembrane region" description="Helical" evidence="5">
    <location>
        <begin position="302"/>
        <end position="323"/>
    </location>
</feature>
<dbReference type="CDD" id="cd17393">
    <property type="entry name" value="MFS_MosC_like"/>
    <property type="match status" value="1"/>
</dbReference>
<comment type="subcellular location">
    <subcellularLocation>
        <location evidence="1">Cell membrane</location>
        <topology evidence="1">Multi-pass membrane protein</topology>
    </subcellularLocation>
</comment>
<keyword evidence="3 5" id="KW-1133">Transmembrane helix</keyword>
<feature type="transmembrane region" description="Helical" evidence="5">
    <location>
        <begin position="51"/>
        <end position="70"/>
    </location>
</feature>
<evidence type="ECO:0000259" key="6">
    <source>
        <dbReference type="PROSITE" id="PS50850"/>
    </source>
</evidence>
<dbReference type="KEGG" id="cart:PA27867_0206"/>
<feature type="transmembrane region" description="Helical" evidence="5">
    <location>
        <begin position="135"/>
        <end position="162"/>
    </location>
</feature>
<reference evidence="7 8" key="1">
    <citation type="submission" date="2016-06" db="EMBL/GenBank/DDBJ databases">
        <title>Genome sequencing of Cryobacterium arcticum PAMC 27867.</title>
        <authorList>
            <person name="Lee J."/>
            <person name="Kim O.-S."/>
        </authorList>
    </citation>
    <scope>NUCLEOTIDE SEQUENCE [LARGE SCALE GENOMIC DNA]</scope>
    <source>
        <strain evidence="7 8">PAMC 27867</strain>
    </source>
</reference>
<dbReference type="AlphaFoldDB" id="A0A1B1BF27"/>
<name>A0A1B1BF27_9MICO</name>
<feature type="transmembrane region" description="Helical" evidence="5">
    <location>
        <begin position="21"/>
        <end position="39"/>
    </location>
</feature>
<dbReference type="GO" id="GO:0022857">
    <property type="term" value="F:transmembrane transporter activity"/>
    <property type="evidence" value="ECO:0007669"/>
    <property type="project" value="InterPro"/>
</dbReference>
<dbReference type="Proteomes" id="UP000092582">
    <property type="component" value="Chromosome 1"/>
</dbReference>
<feature type="transmembrane region" description="Helical" evidence="5">
    <location>
        <begin position="343"/>
        <end position="360"/>
    </location>
</feature>
<evidence type="ECO:0000256" key="4">
    <source>
        <dbReference type="ARBA" id="ARBA00023136"/>
    </source>
</evidence>
<keyword evidence="2 5" id="KW-0812">Transmembrane</keyword>
<feature type="transmembrane region" description="Helical" evidence="5">
    <location>
        <begin position="77"/>
        <end position="97"/>
    </location>
</feature>
<gene>
    <name evidence="7" type="ORF">PA27867_0206</name>
</gene>
<feature type="transmembrane region" description="Helical" evidence="5">
    <location>
        <begin position="103"/>
        <end position="123"/>
    </location>
</feature>
<dbReference type="STRING" id="670052.PA27867_0206"/>
<dbReference type="PANTHER" id="PTHR23514:SF13">
    <property type="entry name" value="INNER MEMBRANE PROTEIN YBJJ"/>
    <property type="match status" value="1"/>
</dbReference>
<dbReference type="SUPFAM" id="SSF103473">
    <property type="entry name" value="MFS general substrate transporter"/>
    <property type="match status" value="1"/>
</dbReference>
<dbReference type="InterPro" id="IPR036259">
    <property type="entry name" value="MFS_trans_sf"/>
</dbReference>